<dbReference type="InterPro" id="IPR054738">
    <property type="entry name" value="Siphovirus-type_tail_C"/>
</dbReference>
<proteinExistence type="predicted"/>
<sequence length="246" mass="25981">MARSIKFGGRDFSSFSTAEVMLPAAHGIVVDAAEVPGRAGAVLLSARIPPKTLRVRLFLDLADDEDAEGLSALRHEAASWLVPDAGGDLELPGKPSLVYRDVVCADAGTWDGLFEDGSCELVFTAFDPVAWGQEQEASAAAGSTELSLLVGGTYRTWPTFVMEASAGGGVVVEDVGAGARVEVERAFLGGEEVIVDCAAGRAWVDGEAADTDVTLDSDFFWLEPGSHELSFTGCADFTANFTERWL</sequence>
<evidence type="ECO:0000313" key="3">
    <source>
        <dbReference type="Proteomes" id="UP000753256"/>
    </source>
</evidence>
<dbReference type="RefSeq" id="WP_273188542.1">
    <property type="nucleotide sequence ID" value="NZ_DYUZ01000006.1"/>
</dbReference>
<feature type="domain" description="Siphovirus-type tail component C-terminal" evidence="1">
    <location>
        <begin position="151"/>
        <end position="245"/>
    </location>
</feature>
<dbReference type="Pfam" id="PF22768">
    <property type="entry name" value="SPP1_Dit"/>
    <property type="match status" value="1"/>
</dbReference>
<dbReference type="EMBL" id="DYUZ01000006">
    <property type="protein sequence ID" value="HJG36386.1"/>
    <property type="molecule type" value="Genomic_DNA"/>
</dbReference>
<dbReference type="Gene3D" id="2.60.120.860">
    <property type="match status" value="1"/>
</dbReference>
<comment type="caution">
    <text evidence="2">The sequence shown here is derived from an EMBL/GenBank/DDBJ whole genome shotgun (WGS) entry which is preliminary data.</text>
</comment>
<name>A0A921ITI9_9ACTN</name>
<dbReference type="Proteomes" id="UP000753256">
    <property type="component" value="Unassembled WGS sequence"/>
</dbReference>
<dbReference type="Gene3D" id="2.40.30.200">
    <property type="match status" value="1"/>
</dbReference>
<organism evidence="2 3">
    <name type="scientific">Enorma phocaeensis</name>
    <dbReference type="NCBI Taxonomy" id="1871019"/>
    <lineage>
        <taxon>Bacteria</taxon>
        <taxon>Bacillati</taxon>
        <taxon>Actinomycetota</taxon>
        <taxon>Coriobacteriia</taxon>
        <taxon>Coriobacteriales</taxon>
        <taxon>Coriobacteriaceae</taxon>
        <taxon>Enorma</taxon>
    </lineage>
</organism>
<evidence type="ECO:0000259" key="1">
    <source>
        <dbReference type="Pfam" id="PF22768"/>
    </source>
</evidence>
<protein>
    <submittedName>
        <fullName evidence="2">Phage tail family protein</fullName>
    </submittedName>
</protein>
<evidence type="ECO:0000313" key="2">
    <source>
        <dbReference type="EMBL" id="HJG36386.1"/>
    </source>
</evidence>
<accession>A0A921ITI9</accession>
<reference evidence="2" key="1">
    <citation type="journal article" date="2021" name="PeerJ">
        <title>Extensive microbial diversity within the chicken gut microbiome revealed by metagenomics and culture.</title>
        <authorList>
            <person name="Gilroy R."/>
            <person name="Ravi A."/>
            <person name="Getino M."/>
            <person name="Pursley I."/>
            <person name="Horton D.L."/>
            <person name="Alikhan N.F."/>
            <person name="Baker D."/>
            <person name="Gharbi K."/>
            <person name="Hall N."/>
            <person name="Watson M."/>
            <person name="Adriaenssens E.M."/>
            <person name="Foster-Nyarko E."/>
            <person name="Jarju S."/>
            <person name="Secka A."/>
            <person name="Antonio M."/>
            <person name="Oren A."/>
            <person name="Chaudhuri R.R."/>
            <person name="La Ragione R."/>
            <person name="Hildebrand F."/>
            <person name="Pallen M.J."/>
        </authorList>
    </citation>
    <scope>NUCLEOTIDE SEQUENCE</scope>
    <source>
        <strain evidence="2">ChiHjej13B12-9602</strain>
    </source>
</reference>
<gene>
    <name evidence="2" type="ORF">K8V70_00760</name>
</gene>
<dbReference type="AlphaFoldDB" id="A0A921ITI9"/>
<reference evidence="2" key="2">
    <citation type="submission" date="2021-09" db="EMBL/GenBank/DDBJ databases">
        <authorList>
            <person name="Gilroy R."/>
        </authorList>
    </citation>
    <scope>NUCLEOTIDE SEQUENCE</scope>
    <source>
        <strain evidence="2">ChiHjej13B12-9602</strain>
    </source>
</reference>